<keyword evidence="2 5" id="KW-0812">Transmembrane</keyword>
<feature type="transmembrane region" description="Helical" evidence="5">
    <location>
        <begin position="37"/>
        <end position="60"/>
    </location>
</feature>
<evidence type="ECO:0000256" key="2">
    <source>
        <dbReference type="ARBA" id="ARBA00022692"/>
    </source>
</evidence>
<dbReference type="GO" id="GO:0005886">
    <property type="term" value="C:plasma membrane"/>
    <property type="evidence" value="ECO:0007669"/>
    <property type="project" value="UniProtKB-SubCell"/>
</dbReference>
<feature type="transmembrane region" description="Helical" evidence="5">
    <location>
        <begin position="72"/>
        <end position="89"/>
    </location>
</feature>
<reference evidence="7" key="1">
    <citation type="submission" date="2021-01" db="EMBL/GenBank/DDBJ databases">
        <title>Whole genome shotgun sequence of Virgisporangium ochraceum NBRC 16418.</title>
        <authorList>
            <person name="Komaki H."/>
            <person name="Tamura T."/>
        </authorList>
    </citation>
    <scope>NUCLEOTIDE SEQUENCE</scope>
    <source>
        <strain evidence="7">NBRC 16418</strain>
    </source>
</reference>
<feature type="transmembrane region" description="Helical" evidence="5">
    <location>
        <begin position="268"/>
        <end position="285"/>
    </location>
</feature>
<organism evidence="7 8">
    <name type="scientific">Virgisporangium ochraceum</name>
    <dbReference type="NCBI Taxonomy" id="65505"/>
    <lineage>
        <taxon>Bacteria</taxon>
        <taxon>Bacillati</taxon>
        <taxon>Actinomycetota</taxon>
        <taxon>Actinomycetes</taxon>
        <taxon>Micromonosporales</taxon>
        <taxon>Micromonosporaceae</taxon>
        <taxon>Virgisporangium</taxon>
    </lineage>
</organism>
<evidence type="ECO:0000256" key="5">
    <source>
        <dbReference type="SAM" id="Phobius"/>
    </source>
</evidence>
<dbReference type="Proteomes" id="UP000635606">
    <property type="component" value="Unassembled WGS sequence"/>
</dbReference>
<feature type="transmembrane region" description="Helical" evidence="5">
    <location>
        <begin position="7"/>
        <end position="25"/>
    </location>
</feature>
<feature type="transmembrane region" description="Helical" evidence="5">
    <location>
        <begin position="243"/>
        <end position="261"/>
    </location>
</feature>
<comment type="subcellular location">
    <subcellularLocation>
        <location evidence="1">Cell membrane</location>
        <topology evidence="1">Multi-pass membrane protein</topology>
    </subcellularLocation>
</comment>
<dbReference type="EMBL" id="BOPH01000097">
    <property type="protein sequence ID" value="GIJ72184.1"/>
    <property type="molecule type" value="Genomic_DNA"/>
</dbReference>
<comment type="caution">
    <text evidence="7">The sequence shown here is derived from an EMBL/GenBank/DDBJ whole genome shotgun (WGS) entry which is preliminary data.</text>
</comment>
<evidence type="ECO:0000256" key="4">
    <source>
        <dbReference type="ARBA" id="ARBA00023136"/>
    </source>
</evidence>
<evidence type="ECO:0000313" key="7">
    <source>
        <dbReference type="EMBL" id="GIJ72184.1"/>
    </source>
</evidence>
<protein>
    <submittedName>
        <fullName evidence="7">MFS transporter</fullName>
    </submittedName>
</protein>
<evidence type="ECO:0000313" key="8">
    <source>
        <dbReference type="Proteomes" id="UP000635606"/>
    </source>
</evidence>
<evidence type="ECO:0000259" key="6">
    <source>
        <dbReference type="PROSITE" id="PS50850"/>
    </source>
</evidence>
<gene>
    <name evidence="7" type="ORF">Voc01_071010</name>
</gene>
<dbReference type="GO" id="GO:0022857">
    <property type="term" value="F:transmembrane transporter activity"/>
    <property type="evidence" value="ECO:0007669"/>
    <property type="project" value="InterPro"/>
</dbReference>
<dbReference type="Pfam" id="PF07690">
    <property type="entry name" value="MFS_1"/>
    <property type="match status" value="1"/>
</dbReference>
<feature type="transmembrane region" description="Helical" evidence="5">
    <location>
        <begin position="327"/>
        <end position="348"/>
    </location>
</feature>
<dbReference type="AlphaFoldDB" id="A0A8J3ZXJ7"/>
<dbReference type="InterPro" id="IPR011701">
    <property type="entry name" value="MFS"/>
</dbReference>
<proteinExistence type="predicted"/>
<name>A0A8J3ZXJ7_9ACTN</name>
<feature type="transmembrane region" description="Helical" evidence="5">
    <location>
        <begin position="127"/>
        <end position="147"/>
    </location>
</feature>
<dbReference type="SUPFAM" id="SSF103473">
    <property type="entry name" value="MFS general substrate transporter"/>
    <property type="match status" value="1"/>
</dbReference>
<evidence type="ECO:0000256" key="3">
    <source>
        <dbReference type="ARBA" id="ARBA00022989"/>
    </source>
</evidence>
<accession>A0A8J3ZXJ7</accession>
<dbReference type="PROSITE" id="PS50850">
    <property type="entry name" value="MFS"/>
    <property type="match status" value="1"/>
</dbReference>
<feature type="domain" description="Major facilitator superfamily (MFS) profile" evidence="6">
    <location>
        <begin position="6"/>
        <end position="380"/>
    </location>
</feature>
<dbReference type="InterPro" id="IPR036259">
    <property type="entry name" value="MFS_trans_sf"/>
</dbReference>
<keyword evidence="3 5" id="KW-1133">Transmembrane helix</keyword>
<dbReference type="PANTHER" id="PTHR42910:SF1">
    <property type="entry name" value="MAJOR FACILITATOR SUPERFAMILY (MFS) PROFILE DOMAIN-CONTAINING PROTEIN"/>
    <property type="match status" value="1"/>
</dbReference>
<keyword evidence="4 5" id="KW-0472">Membrane</keyword>
<keyword evidence="8" id="KW-1185">Reference proteome</keyword>
<dbReference type="RefSeq" id="WP_203932036.1">
    <property type="nucleotide sequence ID" value="NZ_BOPH01000097.1"/>
</dbReference>
<dbReference type="InterPro" id="IPR020846">
    <property type="entry name" value="MFS_dom"/>
</dbReference>
<dbReference type="PANTHER" id="PTHR42910">
    <property type="entry name" value="TRANSPORTER SCO4007-RELATED"/>
    <property type="match status" value="1"/>
</dbReference>
<sequence>MERTRTMGLLAVAGGLAVASVYYAPPLLDVMAADLGMARATVGTVVTATQVGYGVGLALVVPLGDLLDRRRLVVGQVALSSAALAAVAVAPSGRWLLGALAAVGVLAVVTQVLVAHAAGLADTADRGGAVATVTGGIVVGILLARVVAGTVADVAGWRAVYAVAAVLALVMAAVLHRALPRREQRRVRLSYPDLLKSTARLLVEVPVLRKRAVLALLTFAAMTVLLTPMALPLTASGLSTTEIGLFGLAGAAGALGAVRAGRGRPHHVTTTGLAVMLVAWLPAALLPFSLWGLVIGVVVFDFGLQSVHVAGQTLVQQAHDAAPSRLTAVYMIFYSIGSAAGAAASTAMYAAAGWTGVCALGAGISLVALVFPLLGRKRHDPLPHGRRPLLPRGR</sequence>
<feature type="transmembrane region" description="Helical" evidence="5">
    <location>
        <begin position="95"/>
        <end position="115"/>
    </location>
</feature>
<evidence type="ECO:0000256" key="1">
    <source>
        <dbReference type="ARBA" id="ARBA00004651"/>
    </source>
</evidence>
<feature type="transmembrane region" description="Helical" evidence="5">
    <location>
        <begin position="159"/>
        <end position="179"/>
    </location>
</feature>
<dbReference type="Gene3D" id="1.20.1250.20">
    <property type="entry name" value="MFS general substrate transporter like domains"/>
    <property type="match status" value="1"/>
</dbReference>
<feature type="transmembrane region" description="Helical" evidence="5">
    <location>
        <begin position="212"/>
        <end position="231"/>
    </location>
</feature>
<feature type="transmembrane region" description="Helical" evidence="5">
    <location>
        <begin position="354"/>
        <end position="374"/>
    </location>
</feature>